<evidence type="ECO:0000256" key="1">
    <source>
        <dbReference type="SAM" id="SignalP"/>
    </source>
</evidence>
<dbReference type="AlphaFoldDB" id="A0A9Q3UXY0"/>
<keyword evidence="1" id="KW-0732">Signal</keyword>
<evidence type="ECO:0000313" key="2">
    <source>
        <dbReference type="EMBL" id="MCD1115284.1"/>
    </source>
</evidence>
<reference evidence="2" key="1">
    <citation type="submission" date="2021-11" db="EMBL/GenBank/DDBJ databases">
        <title>Description of novel Chryseobacterium species.</title>
        <authorList>
            <person name="Saticioglu I.B."/>
            <person name="Ay H."/>
            <person name="Altun S."/>
            <person name="Duman M."/>
        </authorList>
    </citation>
    <scope>NUCLEOTIDE SEQUENCE</scope>
    <source>
        <strain evidence="2">C-17</strain>
    </source>
</reference>
<feature type="signal peptide" evidence="1">
    <location>
        <begin position="1"/>
        <end position="22"/>
    </location>
</feature>
<proteinExistence type="predicted"/>
<feature type="chain" id="PRO_5040476533" evidence="1">
    <location>
        <begin position="23"/>
        <end position="143"/>
    </location>
</feature>
<dbReference type="EMBL" id="JAJNAY010000001">
    <property type="protein sequence ID" value="MCD1115284.1"/>
    <property type="molecule type" value="Genomic_DNA"/>
</dbReference>
<dbReference type="Proteomes" id="UP001108025">
    <property type="component" value="Unassembled WGS sequence"/>
</dbReference>
<gene>
    <name evidence="2" type="ORF">LO744_00130</name>
</gene>
<dbReference type="RefSeq" id="WP_230666177.1">
    <property type="nucleotide sequence ID" value="NZ_JAJNAY010000001.1"/>
</dbReference>
<keyword evidence="3" id="KW-1185">Reference proteome</keyword>
<protein>
    <submittedName>
        <fullName evidence="2">Uncharacterized protein</fullName>
    </submittedName>
</protein>
<comment type="caution">
    <text evidence="2">The sequence shown here is derived from an EMBL/GenBank/DDBJ whole genome shotgun (WGS) entry which is preliminary data.</text>
</comment>
<organism evidence="2 3">
    <name type="scientific">Chryseobacterium turcicum</name>
    <dbReference type="NCBI Taxonomy" id="2898076"/>
    <lineage>
        <taxon>Bacteria</taxon>
        <taxon>Pseudomonadati</taxon>
        <taxon>Bacteroidota</taxon>
        <taxon>Flavobacteriia</taxon>
        <taxon>Flavobacteriales</taxon>
        <taxon>Weeksellaceae</taxon>
        <taxon>Chryseobacterium group</taxon>
        <taxon>Chryseobacterium</taxon>
    </lineage>
</organism>
<name>A0A9Q3UXY0_9FLAO</name>
<accession>A0A9Q3UXY0</accession>
<evidence type="ECO:0000313" key="3">
    <source>
        <dbReference type="Proteomes" id="UP001108025"/>
    </source>
</evidence>
<sequence length="143" mass="16434">MEKLHKYCLSVLLVIICSNISAQVSNGTIRSEDCKQLYEIYNQFLNAKDGKALEKIGLNKNSKRKFAISDKKNAEDVLGNSLYKTKQSSSYQKAINGFSEKEKHHQDLINFLKNSKENSFAEILYFKSKVSKIRNKDYLDTII</sequence>